<sequence length="148" mass="16574">MGVVAVSEDTREALENFAAKRGDLQVDADSVSEAAQEHIAQMFQMIAACHEFQRAYNALDSSRYARTFVIELRSSSDSLTDLRAKMEEYMNNGARLGWLIDPLADPKLVYIYRPQAQVEVLEDANSVSGEPELPGFTLDLTRIWDTPT</sequence>
<dbReference type="EMBL" id="CASHTH010002311">
    <property type="protein sequence ID" value="CAI8027967.1"/>
    <property type="molecule type" value="Genomic_DNA"/>
</dbReference>
<keyword evidence="3" id="KW-1185">Reference proteome</keyword>
<feature type="domain" description="Putative restriction endonuclease" evidence="1">
    <location>
        <begin position="68"/>
        <end position="140"/>
    </location>
</feature>
<dbReference type="InterPro" id="IPR012296">
    <property type="entry name" value="Nuclease_put_TT1808"/>
</dbReference>
<name>A0AA35SF52_GEOBA</name>
<dbReference type="AlphaFoldDB" id="A0AA35SF52"/>
<dbReference type="Pfam" id="PF05685">
    <property type="entry name" value="Uma2"/>
    <property type="match status" value="1"/>
</dbReference>
<proteinExistence type="predicted"/>
<dbReference type="Proteomes" id="UP001174909">
    <property type="component" value="Unassembled WGS sequence"/>
</dbReference>
<dbReference type="InterPro" id="IPR008538">
    <property type="entry name" value="Uma2"/>
</dbReference>
<organism evidence="2 3">
    <name type="scientific">Geodia barretti</name>
    <name type="common">Barrett's horny sponge</name>
    <dbReference type="NCBI Taxonomy" id="519541"/>
    <lineage>
        <taxon>Eukaryota</taxon>
        <taxon>Metazoa</taxon>
        <taxon>Porifera</taxon>
        <taxon>Demospongiae</taxon>
        <taxon>Heteroscleromorpha</taxon>
        <taxon>Tetractinellida</taxon>
        <taxon>Astrophorina</taxon>
        <taxon>Geodiidae</taxon>
        <taxon>Geodia</taxon>
    </lineage>
</organism>
<dbReference type="CDD" id="cd06260">
    <property type="entry name" value="DUF820-like"/>
    <property type="match status" value="1"/>
</dbReference>
<comment type="caution">
    <text evidence="2">The sequence shown here is derived from an EMBL/GenBank/DDBJ whole genome shotgun (WGS) entry which is preliminary data.</text>
</comment>
<dbReference type="InterPro" id="IPR011335">
    <property type="entry name" value="Restrct_endonuc-II-like"/>
</dbReference>
<reference evidence="2" key="1">
    <citation type="submission" date="2023-03" db="EMBL/GenBank/DDBJ databases">
        <authorList>
            <person name="Steffen K."/>
            <person name="Cardenas P."/>
        </authorList>
    </citation>
    <scope>NUCLEOTIDE SEQUENCE</scope>
</reference>
<protein>
    <recommendedName>
        <fullName evidence="1">Putative restriction endonuclease domain-containing protein</fullName>
    </recommendedName>
</protein>
<accession>A0AA35SF52</accession>
<evidence type="ECO:0000313" key="2">
    <source>
        <dbReference type="EMBL" id="CAI8027967.1"/>
    </source>
</evidence>
<gene>
    <name evidence="2" type="ORF">GBAR_LOCUS15935</name>
</gene>
<dbReference type="PANTHER" id="PTHR34107">
    <property type="entry name" value="SLL0198 PROTEIN-RELATED"/>
    <property type="match status" value="1"/>
</dbReference>
<evidence type="ECO:0000259" key="1">
    <source>
        <dbReference type="Pfam" id="PF05685"/>
    </source>
</evidence>
<dbReference type="SUPFAM" id="SSF52980">
    <property type="entry name" value="Restriction endonuclease-like"/>
    <property type="match status" value="1"/>
</dbReference>
<dbReference type="Gene3D" id="3.90.1570.10">
    <property type="entry name" value="tt1808, chain A"/>
    <property type="match status" value="1"/>
</dbReference>
<evidence type="ECO:0000313" key="3">
    <source>
        <dbReference type="Proteomes" id="UP001174909"/>
    </source>
</evidence>
<dbReference type="GO" id="GO:0006281">
    <property type="term" value="P:DNA repair"/>
    <property type="evidence" value="ECO:0007669"/>
    <property type="project" value="UniProtKB-ARBA"/>
</dbReference>
<dbReference type="PANTHER" id="PTHR34107:SF7">
    <property type="entry name" value="SLR2092 PROTEIN"/>
    <property type="match status" value="1"/>
</dbReference>